<reference evidence="9" key="1">
    <citation type="submission" date="2010-02" db="EMBL/GenBank/DDBJ databases">
        <title>Sequencing and annotation of the Blastocystis hominis genome.</title>
        <authorList>
            <person name="Wincker P."/>
        </authorList>
    </citation>
    <scope>NUCLEOTIDE SEQUENCE</scope>
    <source>
        <strain evidence="9">Singapore isolate B</strain>
    </source>
</reference>
<feature type="region of interest" description="Disordered" evidence="7">
    <location>
        <begin position="1"/>
        <end position="23"/>
    </location>
</feature>
<dbReference type="InterPro" id="IPR003689">
    <property type="entry name" value="ZIP"/>
</dbReference>
<dbReference type="GO" id="GO:0006829">
    <property type="term" value="P:zinc ion transport"/>
    <property type="evidence" value="ECO:0007669"/>
    <property type="project" value="InterPro"/>
</dbReference>
<dbReference type="RefSeq" id="XP_012898047.1">
    <property type="nucleotide sequence ID" value="XM_013042593.1"/>
</dbReference>
<feature type="transmembrane region" description="Helical" evidence="8">
    <location>
        <begin position="166"/>
        <end position="185"/>
    </location>
</feature>
<dbReference type="GO" id="GO:0046873">
    <property type="term" value="F:metal ion transmembrane transporter activity"/>
    <property type="evidence" value="ECO:0007669"/>
    <property type="project" value="InterPro"/>
</dbReference>
<dbReference type="InParanoid" id="D8M7G0"/>
<dbReference type="AlphaFoldDB" id="D8M7G0"/>
<evidence type="ECO:0000256" key="5">
    <source>
        <dbReference type="ARBA" id="ARBA00023034"/>
    </source>
</evidence>
<evidence type="ECO:0000256" key="2">
    <source>
        <dbReference type="ARBA" id="ARBA00004394"/>
    </source>
</evidence>
<protein>
    <submittedName>
        <fullName evidence="9">Uncharacterized protein</fullName>
    </submittedName>
</protein>
<feature type="transmembrane region" description="Helical" evidence="8">
    <location>
        <begin position="47"/>
        <end position="70"/>
    </location>
</feature>
<feature type="transmembrane region" description="Helical" evidence="8">
    <location>
        <begin position="76"/>
        <end position="96"/>
    </location>
</feature>
<dbReference type="PANTHER" id="PTHR16133:SF0">
    <property type="entry name" value="ZINC_IRON REGULATED TRANSPORTER-RELATED PROTEIN 102B, ISOFORM E"/>
    <property type="match status" value="1"/>
</dbReference>
<organism evidence="9">
    <name type="scientific">Blastocystis hominis</name>
    <dbReference type="NCBI Taxonomy" id="12968"/>
    <lineage>
        <taxon>Eukaryota</taxon>
        <taxon>Sar</taxon>
        <taxon>Stramenopiles</taxon>
        <taxon>Bigyra</taxon>
        <taxon>Opalozoa</taxon>
        <taxon>Opalinata</taxon>
        <taxon>Blastocystidae</taxon>
        <taxon>Blastocystis</taxon>
    </lineage>
</organism>
<keyword evidence="10" id="KW-1185">Reference proteome</keyword>
<evidence type="ECO:0000313" key="9">
    <source>
        <dbReference type="EMBL" id="CBK23999.2"/>
    </source>
</evidence>
<dbReference type="GeneID" id="24923281"/>
<comment type="subcellular location">
    <subcellularLocation>
        <location evidence="1">Endomembrane system</location>
        <topology evidence="1">Multi-pass membrane protein</topology>
    </subcellularLocation>
    <subcellularLocation>
        <location evidence="2">Golgi apparatus membrane</location>
    </subcellularLocation>
</comment>
<accession>D8M7G0</accession>
<dbReference type="InterPro" id="IPR045891">
    <property type="entry name" value="ZIP9"/>
</dbReference>
<keyword evidence="6 8" id="KW-0472">Membrane</keyword>
<evidence type="ECO:0000256" key="7">
    <source>
        <dbReference type="SAM" id="MobiDB-lite"/>
    </source>
</evidence>
<dbReference type="EMBL" id="FN668672">
    <property type="protein sequence ID" value="CBK23999.2"/>
    <property type="molecule type" value="Genomic_DNA"/>
</dbReference>
<evidence type="ECO:0000256" key="3">
    <source>
        <dbReference type="ARBA" id="ARBA00022692"/>
    </source>
</evidence>
<gene>
    <name evidence="9" type="ORF">GSBLH_T00007157001</name>
</gene>
<keyword evidence="3 8" id="KW-0812">Transmembrane</keyword>
<evidence type="ECO:0000313" key="10">
    <source>
        <dbReference type="Proteomes" id="UP000008312"/>
    </source>
</evidence>
<feature type="transmembrane region" description="Helical" evidence="8">
    <location>
        <begin position="108"/>
        <end position="132"/>
    </location>
</feature>
<name>D8M7G0_BLAHO</name>
<dbReference type="Proteomes" id="UP000008312">
    <property type="component" value="Unassembled WGS sequence"/>
</dbReference>
<proteinExistence type="predicted"/>
<keyword evidence="4 8" id="KW-1133">Transmembrane helix</keyword>
<dbReference type="GO" id="GO:0000139">
    <property type="term" value="C:Golgi membrane"/>
    <property type="evidence" value="ECO:0007669"/>
    <property type="project" value="UniProtKB-SubCell"/>
</dbReference>
<dbReference type="PANTHER" id="PTHR16133">
    <property type="entry name" value="SOLUTE CARRIER FAMILY 39 ZINC TRANSPORTER , MEMBER 9-RELATED"/>
    <property type="match status" value="1"/>
</dbReference>
<dbReference type="Pfam" id="PF02535">
    <property type="entry name" value="Zip"/>
    <property type="match status" value="1"/>
</dbReference>
<feature type="transmembrane region" description="Helical" evidence="8">
    <location>
        <begin position="138"/>
        <end position="159"/>
    </location>
</feature>
<keyword evidence="5" id="KW-0333">Golgi apparatus</keyword>
<dbReference type="OrthoDB" id="19859at2759"/>
<evidence type="ECO:0000256" key="1">
    <source>
        <dbReference type="ARBA" id="ARBA00004127"/>
    </source>
</evidence>
<sequence>MLADSFSHKDHDHGCNEESNEEHLDGVKEEVVVNITEMSIKKLRSSVYGLCLHSLFDGLVVGSSVISANVDVIQTIFWAILLHKISAALGVGIFIRQLHISYKQALRYICWFSAATPLSTIFSSILVLFSSSYIPSSLLGYAFAFSAGTFLHVSLMHILPSIGSHVGFVQVGFILIGVLIPYLLFTEHSH</sequence>
<evidence type="ECO:0000256" key="4">
    <source>
        <dbReference type="ARBA" id="ARBA00022989"/>
    </source>
</evidence>
<evidence type="ECO:0000256" key="6">
    <source>
        <dbReference type="ARBA" id="ARBA00023136"/>
    </source>
</evidence>
<evidence type="ECO:0000256" key="8">
    <source>
        <dbReference type="SAM" id="Phobius"/>
    </source>
</evidence>